<dbReference type="Gene3D" id="3.40.309.10">
    <property type="entry name" value="Aldehyde Dehydrogenase, Chain A, domain 2"/>
    <property type="match status" value="1"/>
</dbReference>
<dbReference type="Proteomes" id="UP000294546">
    <property type="component" value="Unassembled WGS sequence"/>
</dbReference>
<reference evidence="7 8" key="1">
    <citation type="submission" date="2019-03" db="EMBL/GenBank/DDBJ databases">
        <title>Genomic Encyclopedia of Archaeal and Bacterial Type Strains, Phase II (KMG-II): from individual species to whole genera.</title>
        <authorList>
            <person name="Goeker M."/>
        </authorList>
    </citation>
    <scope>NUCLEOTIDE SEQUENCE [LARGE SCALE GENOMIC DNA]</scope>
    <source>
        <strain evidence="7 8">DSM 27697</strain>
    </source>
</reference>
<name>A0A4R1GR53_9GAMM</name>
<dbReference type="GO" id="GO:0016620">
    <property type="term" value="F:oxidoreductase activity, acting on the aldehyde or oxo group of donors, NAD or NADP as acceptor"/>
    <property type="evidence" value="ECO:0007669"/>
    <property type="project" value="InterPro"/>
</dbReference>
<dbReference type="OrthoDB" id="9812625at2"/>
<dbReference type="InterPro" id="IPR016162">
    <property type="entry name" value="Ald_DH_N"/>
</dbReference>
<dbReference type="PROSITE" id="PS00687">
    <property type="entry name" value="ALDEHYDE_DEHYDR_GLU"/>
    <property type="match status" value="1"/>
</dbReference>
<evidence type="ECO:0000256" key="4">
    <source>
        <dbReference type="PROSITE-ProRule" id="PRU10007"/>
    </source>
</evidence>
<keyword evidence="2 5" id="KW-0560">Oxidoreductase</keyword>
<dbReference type="InterPro" id="IPR016163">
    <property type="entry name" value="Ald_DH_C"/>
</dbReference>
<dbReference type="AlphaFoldDB" id="A0A4R1GR53"/>
<dbReference type="RefSeq" id="WP_132290821.1">
    <property type="nucleotide sequence ID" value="NZ_SMFU01000008.1"/>
</dbReference>
<evidence type="ECO:0000313" key="7">
    <source>
        <dbReference type="EMBL" id="TCK06992.1"/>
    </source>
</evidence>
<dbReference type="EMBL" id="SMFU01000008">
    <property type="protein sequence ID" value="TCK06992.1"/>
    <property type="molecule type" value="Genomic_DNA"/>
</dbReference>
<accession>A0A4R1GR53</accession>
<dbReference type="InterPro" id="IPR015590">
    <property type="entry name" value="Aldehyde_DH_dom"/>
</dbReference>
<dbReference type="FunFam" id="3.40.309.10:FF:000009">
    <property type="entry name" value="Aldehyde dehydrogenase A"/>
    <property type="match status" value="1"/>
</dbReference>
<protein>
    <submittedName>
        <fullName evidence="7">Benzaldehyde dehydrogenase (NAD+)</fullName>
    </submittedName>
</protein>
<evidence type="ECO:0000256" key="3">
    <source>
        <dbReference type="ARBA" id="ARBA00023027"/>
    </source>
</evidence>
<feature type="domain" description="Aldehyde dehydrogenase" evidence="6">
    <location>
        <begin position="23"/>
        <end position="473"/>
    </location>
</feature>
<dbReference type="Pfam" id="PF00171">
    <property type="entry name" value="Aldedh"/>
    <property type="match status" value="1"/>
</dbReference>
<evidence type="ECO:0000259" key="6">
    <source>
        <dbReference type="Pfam" id="PF00171"/>
    </source>
</evidence>
<sequence length="484" mass="51605">MNLSVIHQDNGSFEFANGFTGSPFDITEPATGQKLGQLNSTSIAELDRLVEQTAAAQTAWAATDFDRRARVLRTFGGLLEQNAELINAWNARECGSIAGKAGWELQACIEQSFMCAAMPMNPYGEVYPSSMPGRENICIRVPLGVVGVISPWNFPLLLSLRAVLPALAMGNAVVLKPDPNSSVIGGVLIAELLQQAGLPEGVCSLALGGADVGQHLVSHPQVNMIAFTGSTAVGRQIGEVCGRQLKKAALELGGNNALLIMDDADIAAASSCAAWGSFLHQGQICMQSGRHIVERSVADAYIDALSERARKLVVGDPYRENVHLGPIISERQADRVMSLIEQSLAMGARIVCGGKRDGLFIEPTVIADVTPEMPVYKEEVFGPVAPVIAVDNEDEAVSLANDSDYGLAAAVQSSNPVRAKRIAQRLQAGMVHINDQTVNNEFQVPFGGMKASGNSGRFGGPENMEEFTEKKWISSIDAPLGYPF</sequence>
<dbReference type="PANTHER" id="PTHR42986">
    <property type="entry name" value="BENZALDEHYDE DEHYDROGENASE YFMT"/>
    <property type="match status" value="1"/>
</dbReference>
<evidence type="ECO:0000256" key="2">
    <source>
        <dbReference type="ARBA" id="ARBA00023002"/>
    </source>
</evidence>
<dbReference type="PANTHER" id="PTHR42986:SF1">
    <property type="entry name" value="BENZALDEHYDE DEHYDROGENASE YFMT"/>
    <property type="match status" value="1"/>
</dbReference>
<feature type="active site" evidence="4">
    <location>
        <position position="251"/>
    </location>
</feature>
<dbReference type="InterPro" id="IPR016161">
    <property type="entry name" value="Ald_DH/histidinol_DH"/>
</dbReference>
<evidence type="ECO:0000256" key="1">
    <source>
        <dbReference type="ARBA" id="ARBA00009986"/>
    </source>
</evidence>
<keyword evidence="8" id="KW-1185">Reference proteome</keyword>
<dbReference type="InterPro" id="IPR029510">
    <property type="entry name" value="Ald_DH_CS_GLU"/>
</dbReference>
<comment type="similarity">
    <text evidence="1 5">Belongs to the aldehyde dehydrogenase family.</text>
</comment>
<keyword evidence="3" id="KW-0520">NAD</keyword>
<proteinExistence type="inferred from homology"/>
<evidence type="ECO:0000256" key="5">
    <source>
        <dbReference type="RuleBase" id="RU003345"/>
    </source>
</evidence>
<evidence type="ECO:0000313" key="8">
    <source>
        <dbReference type="Proteomes" id="UP000294546"/>
    </source>
</evidence>
<comment type="caution">
    <text evidence="7">The sequence shown here is derived from an EMBL/GenBank/DDBJ whole genome shotgun (WGS) entry which is preliminary data.</text>
</comment>
<gene>
    <name evidence="7" type="ORF">CLV83_1842</name>
</gene>
<dbReference type="SUPFAM" id="SSF53720">
    <property type="entry name" value="ALDH-like"/>
    <property type="match status" value="1"/>
</dbReference>
<organism evidence="7 8">
    <name type="scientific">Marinobacterium mangrovicola</name>
    <dbReference type="NCBI Taxonomy" id="1476959"/>
    <lineage>
        <taxon>Bacteria</taxon>
        <taxon>Pseudomonadati</taxon>
        <taxon>Pseudomonadota</taxon>
        <taxon>Gammaproteobacteria</taxon>
        <taxon>Oceanospirillales</taxon>
        <taxon>Oceanospirillaceae</taxon>
        <taxon>Marinobacterium</taxon>
    </lineage>
</organism>
<dbReference type="Gene3D" id="3.40.605.10">
    <property type="entry name" value="Aldehyde Dehydrogenase, Chain A, domain 1"/>
    <property type="match status" value="1"/>
</dbReference>
<dbReference type="CDD" id="cd07104">
    <property type="entry name" value="ALDH_BenzADH-like"/>
    <property type="match status" value="1"/>
</dbReference>